<proteinExistence type="predicted"/>
<gene>
    <name evidence="2" type="ORF">B9Z55_027475</name>
</gene>
<feature type="transmembrane region" description="Helical" evidence="1">
    <location>
        <begin position="416"/>
        <end position="437"/>
    </location>
</feature>
<feature type="transmembrane region" description="Helical" evidence="1">
    <location>
        <begin position="114"/>
        <end position="134"/>
    </location>
</feature>
<keyword evidence="1" id="KW-0472">Membrane</keyword>
<reference evidence="3" key="1">
    <citation type="submission" date="2017-10" db="EMBL/GenBank/DDBJ databases">
        <title>Rapid genome shrinkage in a self-fertile nematode reveals novel sperm competition proteins.</title>
        <authorList>
            <person name="Yin D."/>
            <person name="Schwarz E.M."/>
            <person name="Thomas C.G."/>
            <person name="Felde R.L."/>
            <person name="Korf I.F."/>
            <person name="Cutter A.D."/>
            <person name="Schartner C.M."/>
            <person name="Ralston E.J."/>
            <person name="Meyer B.J."/>
            <person name="Haag E.S."/>
        </authorList>
    </citation>
    <scope>NUCLEOTIDE SEQUENCE [LARGE SCALE GENOMIC DNA]</scope>
    <source>
        <strain evidence="3">JU1422</strain>
    </source>
</reference>
<keyword evidence="3" id="KW-1185">Reference proteome</keyword>
<sequence length="440" mass="51453">MSHLESPSSQKEGNSLILKELKKGFANFSNGLKNDDLPETFLSDEISKSEKLEDKLKKKKEVLESRMYQRKADFWIINIWLLVLLTMSIISSSAGNIFRSKDQPPPSIRQTSVFNVAAVIFFLLLGFEVFEGIMDKITDWKKRRNTTKKVSVEDGAEKNERIFFIATDYDHPMNRYREMIKDFNENYVPMWNRYKRLCNQYIFYYVVGILVSWMVIISTVIESFFYNTENDWQKTLVGILQLLNSILLPLVCYCATLVSFGLIFTTYMLIGLSEDFFLNGTGSWSKAFIVDTVILILLVGFIIVEKIINQIANWKRRRNTKITVSLEDGDEKKYQIFTIGNDSEDMMNRYQKLVKDLNEYYIPMWNRFKRLYDRFALCSVVTFFVLLTMLTPSIIDDFFHNTEQSLQTTFFGIAKSVSLIYFSFCTYPAILRVLSFVHTL</sequence>
<evidence type="ECO:0000313" key="3">
    <source>
        <dbReference type="Proteomes" id="UP000230233"/>
    </source>
</evidence>
<accession>A0A2G5SFN8</accession>
<comment type="caution">
    <text evidence="2">The sequence shown here is derived from an EMBL/GenBank/DDBJ whole genome shotgun (WGS) entry which is preliminary data.</text>
</comment>
<feature type="transmembrane region" description="Helical" evidence="1">
    <location>
        <begin position="374"/>
        <end position="395"/>
    </location>
</feature>
<feature type="transmembrane region" description="Helical" evidence="1">
    <location>
        <begin position="74"/>
        <end position="94"/>
    </location>
</feature>
<feature type="transmembrane region" description="Helical" evidence="1">
    <location>
        <begin position="284"/>
        <end position="304"/>
    </location>
</feature>
<evidence type="ECO:0000313" key="2">
    <source>
        <dbReference type="EMBL" id="PIC13888.1"/>
    </source>
</evidence>
<dbReference type="EMBL" id="PDUG01000010">
    <property type="protein sequence ID" value="PIC13888.1"/>
    <property type="molecule type" value="Genomic_DNA"/>
</dbReference>
<feature type="transmembrane region" description="Helical" evidence="1">
    <location>
        <begin position="202"/>
        <end position="226"/>
    </location>
</feature>
<name>A0A2G5SFN8_9PELO</name>
<keyword evidence="1" id="KW-0812">Transmembrane</keyword>
<evidence type="ECO:0000256" key="1">
    <source>
        <dbReference type="SAM" id="Phobius"/>
    </source>
</evidence>
<dbReference type="Proteomes" id="UP000230233">
    <property type="component" value="Unassembled WGS sequence"/>
</dbReference>
<organism evidence="2 3">
    <name type="scientific">Caenorhabditis nigoni</name>
    <dbReference type="NCBI Taxonomy" id="1611254"/>
    <lineage>
        <taxon>Eukaryota</taxon>
        <taxon>Metazoa</taxon>
        <taxon>Ecdysozoa</taxon>
        <taxon>Nematoda</taxon>
        <taxon>Chromadorea</taxon>
        <taxon>Rhabditida</taxon>
        <taxon>Rhabditina</taxon>
        <taxon>Rhabditomorpha</taxon>
        <taxon>Rhabditoidea</taxon>
        <taxon>Rhabditidae</taxon>
        <taxon>Peloderinae</taxon>
        <taxon>Caenorhabditis</taxon>
    </lineage>
</organism>
<protein>
    <submittedName>
        <fullName evidence="2">Uncharacterized protein</fullName>
    </submittedName>
</protein>
<feature type="transmembrane region" description="Helical" evidence="1">
    <location>
        <begin position="246"/>
        <end position="272"/>
    </location>
</feature>
<keyword evidence="1" id="KW-1133">Transmembrane helix</keyword>
<dbReference type="AlphaFoldDB" id="A0A2G5SFN8"/>